<evidence type="ECO:0000256" key="10">
    <source>
        <dbReference type="ARBA" id="ARBA00023157"/>
    </source>
</evidence>
<dbReference type="SMART" id="SM01381">
    <property type="entry name" value="7TM_GPCR_Srsx"/>
    <property type="match status" value="1"/>
</dbReference>
<feature type="region of interest" description="Disordered" evidence="16">
    <location>
        <begin position="369"/>
        <end position="389"/>
    </location>
</feature>
<evidence type="ECO:0000256" key="3">
    <source>
        <dbReference type="ARBA" id="ARBA00022606"/>
    </source>
</evidence>
<dbReference type="InterPro" id="IPR027430">
    <property type="entry name" value="Retinal_BS"/>
</dbReference>
<keyword evidence="13 15" id="KW-0807">Transducer</keyword>
<dbReference type="SUPFAM" id="SSF81321">
    <property type="entry name" value="Family A G protein-coupled receptor-like"/>
    <property type="match status" value="1"/>
</dbReference>
<keyword evidence="11 15" id="KW-0675">Receptor</keyword>
<keyword evidence="8 15" id="KW-0297">G-protein coupled receptor</keyword>
<dbReference type="PROSITE" id="PS00237">
    <property type="entry name" value="G_PROTEIN_RECEP_F1_1"/>
    <property type="match status" value="1"/>
</dbReference>
<keyword evidence="4 15" id="KW-0812">Transmembrane</keyword>
<dbReference type="InterPro" id="IPR050125">
    <property type="entry name" value="GPCR_opsins"/>
</dbReference>
<keyword evidence="7 15" id="KW-0157">Chromophore</keyword>
<feature type="transmembrane region" description="Helical" evidence="15">
    <location>
        <begin position="321"/>
        <end position="342"/>
    </location>
</feature>
<proteinExistence type="inferred from homology"/>
<dbReference type="PROSITE" id="PS50262">
    <property type="entry name" value="G_PROTEIN_RECEP_F1_2"/>
    <property type="match status" value="1"/>
</dbReference>
<comment type="similarity">
    <text evidence="15">Belongs to the G-protein coupled receptor 1 family. Opsin subfamily.</text>
</comment>
<dbReference type="AlphaFoldDB" id="A0AAN7VTA3"/>
<feature type="transmembrane region" description="Helical" evidence="15">
    <location>
        <begin position="137"/>
        <end position="158"/>
    </location>
</feature>
<feature type="transmembrane region" description="Helical" evidence="15">
    <location>
        <begin position="283"/>
        <end position="309"/>
    </location>
</feature>
<evidence type="ECO:0000256" key="5">
    <source>
        <dbReference type="ARBA" id="ARBA00022925"/>
    </source>
</evidence>
<dbReference type="Gene3D" id="1.20.1070.10">
    <property type="entry name" value="Rhodopsin 7-helix transmembrane proteins"/>
    <property type="match status" value="1"/>
</dbReference>
<keyword evidence="5 15" id="KW-0681">Retinal protein</keyword>
<evidence type="ECO:0000256" key="11">
    <source>
        <dbReference type="ARBA" id="ARBA00023170"/>
    </source>
</evidence>
<evidence type="ECO:0000256" key="6">
    <source>
        <dbReference type="ARBA" id="ARBA00022989"/>
    </source>
</evidence>
<keyword evidence="3 15" id="KW-0716">Sensory transduction</keyword>
<evidence type="ECO:0000256" key="8">
    <source>
        <dbReference type="ARBA" id="ARBA00023040"/>
    </source>
</evidence>
<feature type="transmembrane region" description="Helical" evidence="15">
    <location>
        <begin position="226"/>
        <end position="248"/>
    </location>
</feature>
<feature type="transmembrane region" description="Helical" evidence="15">
    <location>
        <begin position="64"/>
        <end position="89"/>
    </location>
</feature>
<evidence type="ECO:0000256" key="1">
    <source>
        <dbReference type="ARBA" id="ARBA00004141"/>
    </source>
</evidence>
<dbReference type="PROSITE" id="PS00238">
    <property type="entry name" value="OPSIN"/>
    <property type="match status" value="1"/>
</dbReference>
<keyword evidence="12" id="KW-0325">Glycoprotein</keyword>
<keyword evidence="19" id="KW-1185">Reference proteome</keyword>
<accession>A0AAN7VTA3</accession>
<evidence type="ECO:0000313" key="18">
    <source>
        <dbReference type="EMBL" id="KAK5650064.1"/>
    </source>
</evidence>
<feature type="transmembrane region" description="Helical" evidence="15">
    <location>
        <begin position="101"/>
        <end position="125"/>
    </location>
</feature>
<dbReference type="InterPro" id="IPR017452">
    <property type="entry name" value="GPCR_Rhodpsn_7TM"/>
</dbReference>
<organism evidence="18 19">
    <name type="scientific">Pyrocoelia pectoralis</name>
    <dbReference type="NCBI Taxonomy" id="417401"/>
    <lineage>
        <taxon>Eukaryota</taxon>
        <taxon>Metazoa</taxon>
        <taxon>Ecdysozoa</taxon>
        <taxon>Arthropoda</taxon>
        <taxon>Hexapoda</taxon>
        <taxon>Insecta</taxon>
        <taxon>Pterygota</taxon>
        <taxon>Neoptera</taxon>
        <taxon>Endopterygota</taxon>
        <taxon>Coleoptera</taxon>
        <taxon>Polyphaga</taxon>
        <taxon>Elateriformia</taxon>
        <taxon>Elateroidea</taxon>
        <taxon>Lampyridae</taxon>
        <taxon>Lampyrinae</taxon>
        <taxon>Pyrocoelia</taxon>
    </lineage>
</organism>
<dbReference type="InterPro" id="IPR000276">
    <property type="entry name" value="GPCR_Rhodpsn"/>
</dbReference>
<keyword evidence="2 15" id="KW-0600">Photoreceptor protein</keyword>
<dbReference type="GO" id="GO:0009881">
    <property type="term" value="F:photoreceptor activity"/>
    <property type="evidence" value="ECO:0007669"/>
    <property type="project" value="UniProtKB-KW"/>
</dbReference>
<dbReference type="GO" id="GO:0007602">
    <property type="term" value="P:phototransduction"/>
    <property type="evidence" value="ECO:0007669"/>
    <property type="project" value="UniProtKB-KW"/>
</dbReference>
<evidence type="ECO:0000256" key="7">
    <source>
        <dbReference type="ARBA" id="ARBA00022991"/>
    </source>
</evidence>
<dbReference type="Pfam" id="PF00001">
    <property type="entry name" value="7tm_1"/>
    <property type="match status" value="1"/>
</dbReference>
<evidence type="ECO:0000256" key="9">
    <source>
        <dbReference type="ARBA" id="ARBA00023136"/>
    </source>
</evidence>
<evidence type="ECO:0000256" key="4">
    <source>
        <dbReference type="ARBA" id="ARBA00022692"/>
    </source>
</evidence>
<evidence type="ECO:0000313" key="19">
    <source>
        <dbReference type="Proteomes" id="UP001329430"/>
    </source>
</evidence>
<keyword evidence="10" id="KW-1015">Disulfide bond</keyword>
<evidence type="ECO:0000256" key="14">
    <source>
        <dbReference type="ARBA" id="ARBA00023305"/>
    </source>
</evidence>
<dbReference type="InterPro" id="IPR001760">
    <property type="entry name" value="Opsin"/>
</dbReference>
<keyword evidence="14" id="KW-0844">Vision</keyword>
<sequence>MYSSMNISVIPNETIRNESIMFTIFKETHPVYSWTKYGFFDESYIKSINVHWLQFLPPHRRNHYILAVLYIIIMTVGLVGNILVISIFLRSRSLRTPANSLVMNLAISDALMMSKMPVFIFNSIAQGPALGSLGCRIYGFVGGLSGTASICTLAAISLNRYYVIKFPLNMRFTGARSKICIVIAWIYSVIFSSIPLFDTNLGSYVPEGYLTSCSFDYLSQNADVKLFILIFFTAAWLLPFVLISFCYMNIWKVVLETRNVGKSGNESSRNIKEEEKRRQDLKLAGTIFIIIILWFAAWTPYAVVALLGISNHANLITPLTSMIPALFCKTASCIDPFVYAISNPKFKHEVKKRFSKSSLRSYPSTKIWSTHGSSERRNTVKDSNKSIDSVSEEVQEEIVMVSRRA</sequence>
<feature type="compositionally biased region" description="Basic and acidic residues" evidence="16">
    <location>
        <begin position="373"/>
        <end position="385"/>
    </location>
</feature>
<comment type="subcellular location">
    <subcellularLocation>
        <location evidence="1 15">Membrane</location>
        <topology evidence="1 15">Multi-pass membrane protein</topology>
    </subcellularLocation>
</comment>
<reference evidence="18 19" key="1">
    <citation type="journal article" date="2024" name="Insects">
        <title>An Improved Chromosome-Level Genome Assembly of the Firefly Pyrocoelia pectoralis.</title>
        <authorList>
            <person name="Fu X."/>
            <person name="Meyer-Rochow V.B."/>
            <person name="Ballantyne L."/>
            <person name="Zhu X."/>
        </authorList>
    </citation>
    <scope>NUCLEOTIDE SEQUENCE [LARGE SCALE GENOMIC DNA]</scope>
    <source>
        <strain evidence="18">XCY_ONT2</strain>
    </source>
</reference>
<dbReference type="PANTHER" id="PTHR24240">
    <property type="entry name" value="OPSIN"/>
    <property type="match status" value="1"/>
</dbReference>
<name>A0AAN7VTA3_9COLE</name>
<evidence type="ECO:0000256" key="15">
    <source>
        <dbReference type="RuleBase" id="RU004951"/>
    </source>
</evidence>
<evidence type="ECO:0000256" key="16">
    <source>
        <dbReference type="SAM" id="MobiDB-lite"/>
    </source>
</evidence>
<feature type="transmembrane region" description="Helical" evidence="15">
    <location>
        <begin position="179"/>
        <end position="197"/>
    </location>
</feature>
<dbReference type="PRINTS" id="PR00238">
    <property type="entry name" value="OPSIN"/>
</dbReference>
<dbReference type="GO" id="GO:0004930">
    <property type="term" value="F:G protein-coupled receptor activity"/>
    <property type="evidence" value="ECO:0007669"/>
    <property type="project" value="UniProtKB-KW"/>
</dbReference>
<dbReference type="GO" id="GO:0016020">
    <property type="term" value="C:membrane"/>
    <property type="evidence" value="ECO:0007669"/>
    <property type="project" value="UniProtKB-SubCell"/>
</dbReference>
<protein>
    <recommendedName>
        <fullName evidence="17">G-protein coupled receptors family 1 profile domain-containing protein</fullName>
    </recommendedName>
</protein>
<feature type="domain" description="G-protein coupled receptors family 1 profile" evidence="17">
    <location>
        <begin position="80"/>
        <end position="339"/>
    </location>
</feature>
<keyword evidence="9 15" id="KW-0472">Membrane</keyword>
<dbReference type="GO" id="GO:0007601">
    <property type="term" value="P:visual perception"/>
    <property type="evidence" value="ECO:0007669"/>
    <property type="project" value="UniProtKB-KW"/>
</dbReference>
<evidence type="ECO:0000256" key="12">
    <source>
        <dbReference type="ARBA" id="ARBA00023180"/>
    </source>
</evidence>
<dbReference type="Proteomes" id="UP001329430">
    <property type="component" value="Chromosome 1"/>
</dbReference>
<dbReference type="EMBL" id="JAVRBK010000001">
    <property type="protein sequence ID" value="KAK5650064.1"/>
    <property type="molecule type" value="Genomic_DNA"/>
</dbReference>
<gene>
    <name evidence="18" type="ORF">RI129_001093</name>
</gene>
<evidence type="ECO:0000259" key="17">
    <source>
        <dbReference type="PROSITE" id="PS50262"/>
    </source>
</evidence>
<keyword evidence="6 15" id="KW-1133">Transmembrane helix</keyword>
<comment type="caution">
    <text evidence="18">The sequence shown here is derived from an EMBL/GenBank/DDBJ whole genome shotgun (WGS) entry which is preliminary data.</text>
</comment>
<dbReference type="PRINTS" id="PR00237">
    <property type="entry name" value="GPCRRHODOPSN"/>
</dbReference>
<evidence type="ECO:0000256" key="2">
    <source>
        <dbReference type="ARBA" id="ARBA00022543"/>
    </source>
</evidence>
<evidence type="ECO:0000256" key="13">
    <source>
        <dbReference type="ARBA" id="ARBA00023224"/>
    </source>
</evidence>